<evidence type="ECO:0000313" key="2">
    <source>
        <dbReference type="EMBL" id="SFN78852.1"/>
    </source>
</evidence>
<feature type="signal peptide" evidence="1">
    <location>
        <begin position="1"/>
        <end position="33"/>
    </location>
</feature>
<dbReference type="OrthoDB" id="8522878at2"/>
<dbReference type="InterPro" id="IPR017467">
    <property type="entry name" value="CHP03016_PEP-CTERM"/>
</dbReference>
<evidence type="ECO:0000256" key="1">
    <source>
        <dbReference type="SAM" id="SignalP"/>
    </source>
</evidence>
<evidence type="ECO:0000313" key="3">
    <source>
        <dbReference type="Proteomes" id="UP000183107"/>
    </source>
</evidence>
<accession>A0A1I5BW57</accession>
<dbReference type="AlphaFoldDB" id="A0A1I5BW57"/>
<keyword evidence="1" id="KW-0732">Signal</keyword>
<dbReference type="RefSeq" id="WP_074796840.1">
    <property type="nucleotide sequence ID" value="NZ_FOVJ01000003.1"/>
</dbReference>
<sequence length="523" mass="58312">MKVPEHKRRHSALFQAACALGTVALLLSSYSNAAEWKVLPRLRVLETYSDNLRMTRNDNGSGDLITQINPGLSVSSVARRFSLDADYTMNNLIYAEASNFNRIRHQLNATATTELIEDLFFVDGRARIRQQNVSLLGPQSFDNVNVTGNRADVRTFSVSPYLRHRFQNFASAELRYTRSLVTSNANSLFNSSGDSFSGGLNSGTAFQTLSWGVNYSNQMVHFDRNDRTVEMERTIANLGYRITPQFGLTASGGYERNSFISIRGNPSSPTWTVGFFWNPSERTSIVANAGQRFFGDTYFVLANHRTRMTVWDVSYSEDITTFNQQAQAGAPINLAGSLGQLLGAQNPTFSPGLIQENSGALLGLGASGAFFDPNNFFTNRLFLQKRFQASVAMNGTRNTLVFRVFNMTRKAFSPESVDVGIVGAENLALLNHTRQSGANAMWSYRLSNLTRANVNFGYSRFSFLGHDREDDFMLSSISLTRQFPQILRNLNGMIMVRHNERDSNRPGGNYRENAALASLSISF</sequence>
<feature type="chain" id="PRO_5010162422" evidence="1">
    <location>
        <begin position="34"/>
        <end position="523"/>
    </location>
</feature>
<proteinExistence type="predicted"/>
<dbReference type="NCBIfam" id="TIGR03016">
    <property type="entry name" value="pepcterm_hypo_1"/>
    <property type="match status" value="1"/>
</dbReference>
<protein>
    <submittedName>
        <fullName evidence="2">Uncharacterized protein, PEP-CTERM system associated</fullName>
    </submittedName>
</protein>
<dbReference type="Proteomes" id="UP000183107">
    <property type="component" value="Unassembled WGS sequence"/>
</dbReference>
<reference evidence="3" key="1">
    <citation type="submission" date="2016-10" db="EMBL/GenBank/DDBJ databases">
        <authorList>
            <person name="Varghese N."/>
        </authorList>
    </citation>
    <scope>NUCLEOTIDE SEQUENCE [LARGE SCALE GENOMIC DNA]</scope>
    <source>
        <strain evidence="3">Nsp8</strain>
    </source>
</reference>
<dbReference type="SUPFAM" id="SSF56935">
    <property type="entry name" value="Porins"/>
    <property type="match status" value="1"/>
</dbReference>
<gene>
    <name evidence="2" type="ORF">SAMN05216386_1843</name>
</gene>
<dbReference type="EMBL" id="FOVJ01000003">
    <property type="protein sequence ID" value="SFN78852.1"/>
    <property type="molecule type" value="Genomic_DNA"/>
</dbReference>
<name>A0A1I5BW57_9PROT</name>
<keyword evidence="3" id="KW-1185">Reference proteome</keyword>
<organism evidence="2 3">
    <name type="scientific">Nitrosospira briensis</name>
    <dbReference type="NCBI Taxonomy" id="35799"/>
    <lineage>
        <taxon>Bacteria</taxon>
        <taxon>Pseudomonadati</taxon>
        <taxon>Pseudomonadota</taxon>
        <taxon>Betaproteobacteria</taxon>
        <taxon>Nitrosomonadales</taxon>
        <taxon>Nitrosomonadaceae</taxon>
        <taxon>Nitrosospira</taxon>
    </lineage>
</organism>